<dbReference type="PROSITE" id="PS51257">
    <property type="entry name" value="PROKAR_LIPOPROTEIN"/>
    <property type="match status" value="1"/>
</dbReference>
<dbReference type="Pfam" id="PF03572">
    <property type="entry name" value="Peptidase_S41"/>
    <property type="match status" value="1"/>
</dbReference>
<proteinExistence type="predicted"/>
<dbReference type="PANTHER" id="PTHR32060">
    <property type="entry name" value="TAIL-SPECIFIC PROTEASE"/>
    <property type="match status" value="1"/>
</dbReference>
<evidence type="ECO:0000256" key="1">
    <source>
        <dbReference type="SAM" id="SignalP"/>
    </source>
</evidence>
<dbReference type="PANTHER" id="PTHR32060:SF22">
    <property type="entry name" value="CARBOXYL-TERMINAL-PROCESSING PEPTIDASE 3, CHLOROPLASTIC"/>
    <property type="match status" value="1"/>
</dbReference>
<dbReference type="SUPFAM" id="SSF52096">
    <property type="entry name" value="ClpP/crotonase"/>
    <property type="match status" value="1"/>
</dbReference>
<dbReference type="InterPro" id="IPR005151">
    <property type="entry name" value="Tail-specific_protease"/>
</dbReference>
<evidence type="ECO:0000259" key="2">
    <source>
        <dbReference type="SMART" id="SM00245"/>
    </source>
</evidence>
<feature type="domain" description="Tail specific protease" evidence="2">
    <location>
        <begin position="313"/>
        <end position="519"/>
    </location>
</feature>
<organism evidence="3 4">
    <name type="scientific">Pedobacter gandavensis</name>
    <dbReference type="NCBI Taxonomy" id="2679963"/>
    <lineage>
        <taxon>Bacteria</taxon>
        <taxon>Pseudomonadati</taxon>
        <taxon>Bacteroidota</taxon>
        <taxon>Sphingobacteriia</taxon>
        <taxon>Sphingobacteriales</taxon>
        <taxon>Sphingobacteriaceae</taxon>
        <taxon>Pedobacter</taxon>
    </lineage>
</organism>
<evidence type="ECO:0000313" key="4">
    <source>
        <dbReference type="Proteomes" id="UP000636110"/>
    </source>
</evidence>
<keyword evidence="1" id="KW-0732">Signal</keyword>
<dbReference type="Gene3D" id="3.30.750.44">
    <property type="match status" value="1"/>
</dbReference>
<dbReference type="SMART" id="SM00245">
    <property type="entry name" value="TSPc"/>
    <property type="match status" value="1"/>
</dbReference>
<gene>
    <name evidence="3" type="ORF">GM920_03525</name>
</gene>
<feature type="signal peptide" evidence="1">
    <location>
        <begin position="1"/>
        <end position="23"/>
    </location>
</feature>
<dbReference type="Gene3D" id="3.90.226.10">
    <property type="entry name" value="2-enoyl-CoA Hydratase, Chain A, domain 1"/>
    <property type="match status" value="1"/>
</dbReference>
<sequence>MMKYKRFSLLFLIFATSVGACYAQESGKNTPMAQELRDKLNNGQAELSNYNTACYFALAGDQVLAFTYLKKAIYDDNFSDVKGVEKDTDLTSLHDDIRWKEVLKQVESNALRKKKQNKAFYNQAGFWDSKALKSPYQKNISTDEKVAGLSKFWSEAKYNFVNFDLVPELNFDSLYFAYLPKVKETKSTAAYFKVMTEFCAYLNDGHTNVNVPEELYDEFYGRPLIRTRLVEERVLIVGVFDPNAEKDGIKAGQEVIAVNGLPVKEYAARFVTPYQSASTPQDREVRAYEYGLLSGSVNEPIELQLRDEKGQIKKHTIVRLKPAARSAKMNTPPFEYKMLTGNIAFVSLNSFGTDSAAKAFAIHYPEISKADAIIFDVRNNGGGNSSVGWEILSYLVKKPELIHSWYTRDYKPSYRPWGVNQEVYGTKSFLRPNGKFFYDKPVIVLTSARTYSAAEDFAGAFKSLHRGLIIGEASGGSSGQPLMISLPGNGSARICTKRDMLANGDDFVGKGIWPDKLVKPTVLDFRKGVDTELAAAIKELKK</sequence>
<dbReference type="InterPro" id="IPR029045">
    <property type="entry name" value="ClpP/crotonase-like_dom_sf"/>
</dbReference>
<protein>
    <recommendedName>
        <fullName evidence="2">Tail specific protease domain-containing protein</fullName>
    </recommendedName>
</protein>
<dbReference type="NCBIfam" id="NF047558">
    <property type="entry name" value="TPR_END_plus"/>
    <property type="match status" value="1"/>
</dbReference>
<dbReference type="EMBL" id="WNXC01000001">
    <property type="protein sequence ID" value="MBB2147976.1"/>
    <property type="molecule type" value="Genomic_DNA"/>
</dbReference>
<comment type="caution">
    <text evidence="3">The sequence shown here is derived from an EMBL/GenBank/DDBJ whole genome shotgun (WGS) entry which is preliminary data.</text>
</comment>
<dbReference type="RefSeq" id="WP_182953459.1">
    <property type="nucleotide sequence ID" value="NZ_WNXC01000001.1"/>
</dbReference>
<reference evidence="3 4" key="1">
    <citation type="submission" date="2019-11" db="EMBL/GenBank/DDBJ databases">
        <title>Description of Pedobacter sp. LMG 31462T.</title>
        <authorList>
            <person name="Carlier A."/>
            <person name="Qi S."/>
            <person name="Vandamme P."/>
        </authorList>
    </citation>
    <scope>NUCLEOTIDE SEQUENCE [LARGE SCALE GENOMIC DNA]</scope>
    <source>
        <strain evidence="3 4">LMG 31462</strain>
    </source>
</reference>
<evidence type="ECO:0000313" key="3">
    <source>
        <dbReference type="EMBL" id="MBB2147976.1"/>
    </source>
</evidence>
<dbReference type="Proteomes" id="UP000636110">
    <property type="component" value="Unassembled WGS sequence"/>
</dbReference>
<keyword evidence="4" id="KW-1185">Reference proteome</keyword>
<dbReference type="CDD" id="cd07563">
    <property type="entry name" value="Peptidase_S41_IRBP"/>
    <property type="match status" value="1"/>
</dbReference>
<feature type="chain" id="PRO_5047288172" description="Tail specific protease domain-containing protein" evidence="1">
    <location>
        <begin position="24"/>
        <end position="542"/>
    </location>
</feature>
<name>A0ABR6ESL5_9SPHI</name>
<accession>A0ABR6ESL5</accession>